<feature type="region of interest" description="Disordered" evidence="1">
    <location>
        <begin position="1"/>
        <end position="46"/>
    </location>
</feature>
<gene>
    <name evidence="2" type="ORF">CGSHi22421_01332</name>
</gene>
<dbReference type="EMBL" id="AAZE01000011">
    <property type="protein sequence ID" value="EDJ90605.1"/>
    <property type="molecule type" value="Genomic_DNA"/>
</dbReference>
<proteinExistence type="predicted"/>
<accession>A4N5A6</accession>
<evidence type="ECO:0000313" key="2">
    <source>
        <dbReference type="EMBL" id="EDJ90605.1"/>
    </source>
</evidence>
<organism evidence="2 3">
    <name type="scientific">Haemophilus influenzae R3021</name>
    <dbReference type="NCBI Taxonomy" id="375432"/>
    <lineage>
        <taxon>Bacteria</taxon>
        <taxon>Pseudomonadati</taxon>
        <taxon>Pseudomonadota</taxon>
        <taxon>Gammaproteobacteria</taxon>
        <taxon>Pasteurellales</taxon>
        <taxon>Pasteurellaceae</taxon>
        <taxon>Haemophilus</taxon>
    </lineage>
</organism>
<sequence length="46" mass="4412">MSSKSVGTKNGSGGVTLGLLTEVPGFGGSNQEYNSSPQPSPAGTGA</sequence>
<name>A4N5A6_HAEIF</name>
<dbReference type="AlphaFoldDB" id="A4N5A6"/>
<evidence type="ECO:0000313" key="3">
    <source>
        <dbReference type="Proteomes" id="UP000003798"/>
    </source>
</evidence>
<evidence type="ECO:0000256" key="1">
    <source>
        <dbReference type="SAM" id="MobiDB-lite"/>
    </source>
</evidence>
<protein>
    <submittedName>
        <fullName evidence="2">Uncharacterized protein</fullName>
    </submittedName>
</protein>
<reference evidence="2 3" key="1">
    <citation type="journal article" date="2007" name="Genome Biol.">
        <title>Characterization and modeling of the Haemophilus influenzae core and supragenomes based on the complete genomic sequences of Rd and 12 clinical nontypeable strains.</title>
        <authorList>
            <person name="Hogg J.S."/>
            <person name="Hu F.Z."/>
            <person name="Janto B."/>
            <person name="Boissy R."/>
            <person name="Hayes J."/>
            <person name="Keefe R."/>
            <person name="Post J.C."/>
            <person name="Ehrlich G.D."/>
        </authorList>
    </citation>
    <scope>NUCLEOTIDE SEQUENCE [LARGE SCALE GENOMIC DNA]</scope>
    <source>
        <strain evidence="2 3">R3021</strain>
    </source>
</reference>
<dbReference type="Proteomes" id="UP000003798">
    <property type="component" value="Unassembled WGS sequence"/>
</dbReference>